<dbReference type="Pfam" id="PF00583">
    <property type="entry name" value="Acetyltransf_1"/>
    <property type="match status" value="1"/>
</dbReference>
<dbReference type="KEGG" id="many:MANY_38140"/>
<accession>A0A6N4WE40</accession>
<evidence type="ECO:0000313" key="2">
    <source>
        <dbReference type="EMBL" id="BBZ78477.1"/>
    </source>
</evidence>
<organism evidence="2 3">
    <name type="scientific">Mycolicibacterium anyangense</name>
    <dbReference type="NCBI Taxonomy" id="1431246"/>
    <lineage>
        <taxon>Bacteria</taxon>
        <taxon>Bacillati</taxon>
        <taxon>Actinomycetota</taxon>
        <taxon>Actinomycetes</taxon>
        <taxon>Mycobacteriales</taxon>
        <taxon>Mycobacteriaceae</taxon>
        <taxon>Mycolicibacterium</taxon>
    </lineage>
</organism>
<proteinExistence type="predicted"/>
<dbReference type="AlphaFoldDB" id="A0A6N4WE40"/>
<gene>
    <name evidence="2" type="ORF">MANY_38140</name>
</gene>
<dbReference type="Gene3D" id="3.40.630.30">
    <property type="match status" value="1"/>
</dbReference>
<dbReference type="EMBL" id="AP022620">
    <property type="protein sequence ID" value="BBZ78477.1"/>
    <property type="molecule type" value="Genomic_DNA"/>
</dbReference>
<dbReference type="SUPFAM" id="SSF55729">
    <property type="entry name" value="Acyl-CoA N-acyltransferases (Nat)"/>
    <property type="match status" value="1"/>
</dbReference>
<protein>
    <recommendedName>
        <fullName evidence="1">N-acetyltransferase domain-containing protein</fullName>
    </recommendedName>
</protein>
<feature type="domain" description="N-acetyltransferase" evidence="1">
    <location>
        <begin position="122"/>
        <end position="257"/>
    </location>
</feature>
<keyword evidence="3" id="KW-1185">Reference proteome</keyword>
<dbReference type="Proteomes" id="UP000467249">
    <property type="component" value="Chromosome"/>
</dbReference>
<reference evidence="2 3" key="1">
    <citation type="journal article" date="2019" name="Emerg. Microbes Infect.">
        <title>Comprehensive subspecies identification of 175 nontuberculous mycobacteria species based on 7547 genomic profiles.</title>
        <authorList>
            <person name="Matsumoto Y."/>
            <person name="Kinjo T."/>
            <person name="Motooka D."/>
            <person name="Nabeya D."/>
            <person name="Jung N."/>
            <person name="Uechi K."/>
            <person name="Horii T."/>
            <person name="Iida T."/>
            <person name="Fujita J."/>
            <person name="Nakamura S."/>
        </authorList>
    </citation>
    <scope>NUCLEOTIDE SEQUENCE [LARGE SCALE GENOMIC DNA]</scope>
    <source>
        <strain evidence="2 3">JCM 30275</strain>
    </source>
</reference>
<evidence type="ECO:0000259" key="1">
    <source>
        <dbReference type="PROSITE" id="PS51186"/>
    </source>
</evidence>
<dbReference type="PROSITE" id="PS51186">
    <property type="entry name" value="GNAT"/>
    <property type="match status" value="1"/>
</dbReference>
<sequence length="257" mass="26846">MTIWTRERVLEQSASWVSPWRPPGSTHAVVEGYEFYLLGSEATVMACPATSPHSRAGIRDALGAAARCGAKSLEITVCPDHPGGDAALEELATMSAVALVEVFDILAVDLSGSAAATVSEPTDVDVVEVGSFEEVAAFERTSALGWGYPLPSEDDIRLAHRKVTPGSFLALCAGVPAGTGGFTLAEPAARLWGAAVVPAMRGRGVYRGLVAARLGAAAARGATLALVHAGPMSSPVLQRLGFRKFGERRTFRVDVDS</sequence>
<dbReference type="GO" id="GO:0016747">
    <property type="term" value="F:acyltransferase activity, transferring groups other than amino-acyl groups"/>
    <property type="evidence" value="ECO:0007669"/>
    <property type="project" value="InterPro"/>
</dbReference>
<evidence type="ECO:0000313" key="3">
    <source>
        <dbReference type="Proteomes" id="UP000467249"/>
    </source>
</evidence>
<dbReference type="InterPro" id="IPR000182">
    <property type="entry name" value="GNAT_dom"/>
</dbReference>
<dbReference type="InterPro" id="IPR016181">
    <property type="entry name" value="Acyl_CoA_acyltransferase"/>
</dbReference>
<name>A0A6N4WE40_9MYCO</name>